<dbReference type="AlphaFoldDB" id="A0A0E4BLD7"/>
<evidence type="ECO:0000256" key="1">
    <source>
        <dbReference type="ARBA" id="ARBA00023002"/>
    </source>
</evidence>
<keyword evidence="1" id="KW-0560">Oxidoreductase</keyword>
<dbReference type="SUPFAM" id="SSF51905">
    <property type="entry name" value="FAD/NAD(P)-binding domain"/>
    <property type="match status" value="1"/>
</dbReference>
<dbReference type="PANTHER" id="PTHR13847">
    <property type="entry name" value="SARCOSINE DEHYDROGENASE-RELATED"/>
    <property type="match status" value="1"/>
</dbReference>
<reference evidence="4 5" key="1">
    <citation type="submission" date="2014-11" db="EMBL/GenBank/DDBJ databases">
        <title>Symbiosis island explosion on the genome of extra-slow-growing strains of soybean bradyrhizobia with massive insertion sequences.</title>
        <authorList>
            <person name="Iida T."/>
            <person name="Minamisawa K."/>
        </authorList>
    </citation>
    <scope>NUCLEOTIDE SEQUENCE [LARGE SCALE GENOMIC DNA]</scope>
    <source>
        <strain evidence="4 5">NK6</strain>
    </source>
</reference>
<organism evidence="4 5">
    <name type="scientific">Bradyrhizobium diazoefficiens</name>
    <dbReference type="NCBI Taxonomy" id="1355477"/>
    <lineage>
        <taxon>Bacteria</taxon>
        <taxon>Pseudomonadati</taxon>
        <taxon>Pseudomonadota</taxon>
        <taxon>Alphaproteobacteria</taxon>
        <taxon>Hyphomicrobiales</taxon>
        <taxon>Nitrobacteraceae</taxon>
        <taxon>Bradyrhizobium</taxon>
    </lineage>
</organism>
<evidence type="ECO:0000313" key="5">
    <source>
        <dbReference type="Proteomes" id="UP000063308"/>
    </source>
</evidence>
<dbReference type="PANTHER" id="PTHR13847:SF150">
    <property type="entry name" value="OXIDOREDUCTASE TDA3-RELATED"/>
    <property type="match status" value="1"/>
</dbReference>
<dbReference type="EMBL" id="AP014685">
    <property type="protein sequence ID" value="BAR54451.1"/>
    <property type="molecule type" value="Genomic_DNA"/>
</dbReference>
<dbReference type="GO" id="GO:0016491">
    <property type="term" value="F:oxidoreductase activity"/>
    <property type="evidence" value="ECO:0007669"/>
    <property type="project" value="UniProtKB-KW"/>
</dbReference>
<feature type="domain" description="FAD dependent oxidoreductase" evidence="3">
    <location>
        <begin position="21"/>
        <end position="356"/>
    </location>
</feature>
<evidence type="ECO:0000256" key="2">
    <source>
        <dbReference type="SAM" id="Phobius"/>
    </source>
</evidence>
<feature type="transmembrane region" description="Helical" evidence="2">
    <location>
        <begin position="20"/>
        <end position="38"/>
    </location>
</feature>
<dbReference type="Pfam" id="PF01266">
    <property type="entry name" value="DAO"/>
    <property type="match status" value="1"/>
</dbReference>
<gene>
    <name evidence="4" type="ORF">NK6_1267</name>
</gene>
<dbReference type="InterPro" id="IPR036188">
    <property type="entry name" value="FAD/NAD-bd_sf"/>
</dbReference>
<name>A0A0E4BLD7_9BRAD</name>
<proteinExistence type="predicted"/>
<dbReference type="GO" id="GO:0005737">
    <property type="term" value="C:cytoplasm"/>
    <property type="evidence" value="ECO:0007669"/>
    <property type="project" value="TreeGrafter"/>
</dbReference>
<keyword evidence="2" id="KW-1133">Transmembrane helix</keyword>
<sequence length="386" mass="40674">MKHGTADEVARRGIDKGENMRVVVCGGGVIGACAAYFLRRRGIDVTVVERTEVVAAASGKAGGFLARDWCTGTPLDALARRSFALHAQLPEEISGDWGYRTMTAYSGFVASDGDARRDAPSALGWLSDGVVIAQRIGTAETTAIVHPRKFTSAVMNAALAQGAEHRPGRVTGITRGTDGATATGVEIDGDLIEADAVVIAMGPWSLLAAQWMSLPAVYGQRSPSIVYDTAADVPAEALFLECEENGSAVSIEVFPRADGSTHVTALSDIAPLPLDPAAVAPDRDAIARLQTMSERLSPLFRPERIIAQQACFRPVTQDGLPLIGKVPRSDGLYVATGHNVWGILNAPATGEALAELIAEGATREIDVSPFDPARLTPLDPSLLQAR</sequence>
<dbReference type="PROSITE" id="PS51257">
    <property type="entry name" value="PROKAR_LIPOPROTEIN"/>
    <property type="match status" value="1"/>
</dbReference>
<keyword evidence="2" id="KW-0472">Membrane</keyword>
<accession>A0A0E4BLD7</accession>
<dbReference type="InterPro" id="IPR006076">
    <property type="entry name" value="FAD-dep_OxRdtase"/>
</dbReference>
<dbReference type="Proteomes" id="UP000063308">
    <property type="component" value="Chromosome"/>
</dbReference>
<protein>
    <submittedName>
        <fullName evidence="4">D-amino acid oxidase</fullName>
    </submittedName>
</protein>
<dbReference type="Gene3D" id="3.50.50.60">
    <property type="entry name" value="FAD/NAD(P)-binding domain"/>
    <property type="match status" value="2"/>
</dbReference>
<keyword evidence="2" id="KW-0812">Transmembrane</keyword>
<evidence type="ECO:0000313" key="4">
    <source>
        <dbReference type="EMBL" id="BAR54451.1"/>
    </source>
</evidence>
<dbReference type="FunFam" id="3.50.50.60:FF:000764">
    <property type="entry name" value="D-amino acid dehydrogenase"/>
    <property type="match status" value="1"/>
</dbReference>
<evidence type="ECO:0000259" key="3">
    <source>
        <dbReference type="Pfam" id="PF01266"/>
    </source>
</evidence>
<dbReference type="Gene3D" id="3.30.9.10">
    <property type="entry name" value="D-Amino Acid Oxidase, subunit A, domain 2"/>
    <property type="match status" value="1"/>
</dbReference>